<dbReference type="EMBL" id="MLJW01002763">
    <property type="protein sequence ID" value="OIQ73717.1"/>
    <property type="molecule type" value="Genomic_DNA"/>
</dbReference>
<comment type="caution">
    <text evidence="1">The sequence shown here is derived from an EMBL/GenBank/DDBJ whole genome shotgun (WGS) entry which is preliminary data.</text>
</comment>
<organism evidence="1">
    <name type="scientific">mine drainage metagenome</name>
    <dbReference type="NCBI Taxonomy" id="410659"/>
    <lineage>
        <taxon>unclassified sequences</taxon>
        <taxon>metagenomes</taxon>
        <taxon>ecological metagenomes</taxon>
    </lineage>
</organism>
<evidence type="ECO:0000313" key="1">
    <source>
        <dbReference type="EMBL" id="OIQ73717.1"/>
    </source>
</evidence>
<dbReference type="AlphaFoldDB" id="A0A1J5QCL6"/>
<proteinExistence type="predicted"/>
<name>A0A1J5QCL6_9ZZZZ</name>
<accession>A0A1J5QCL6</accession>
<protein>
    <submittedName>
        <fullName evidence="1">Uncharacterized protein</fullName>
    </submittedName>
</protein>
<gene>
    <name evidence="1" type="ORF">GALL_446450</name>
</gene>
<reference evidence="1" key="1">
    <citation type="submission" date="2016-10" db="EMBL/GenBank/DDBJ databases">
        <title>Sequence of Gallionella enrichment culture.</title>
        <authorList>
            <person name="Poehlein A."/>
            <person name="Muehling M."/>
            <person name="Daniel R."/>
        </authorList>
    </citation>
    <scope>NUCLEOTIDE SEQUENCE</scope>
</reference>
<sequence length="74" mass="8389">MMVKLGIWSPDITVACFSHMQTKIYIIESHFKVSFVQPADFMKDALFYNQTGRSNDGQGLDKLCAPKITEMASR</sequence>